<sequence length="103" mass="10434">MSDFAISTYLPGTAASDAATPGTGSRDPIKAHDAAQQFEALLMGQILRSARQGGSGWLGSGEDSSAECATDFAEQQFAAVLARQGGLGLATLITSGLSARDGK</sequence>
<dbReference type="HOGENOM" id="CLU_2261983_0_0_0"/>
<gene>
    <name evidence="1" type="ordered locus">Acid_7449</name>
</gene>
<dbReference type="AlphaFoldDB" id="Q01PR3"/>
<protein>
    <recommendedName>
        <fullName evidence="2">Flagellar protein FlgJ N-terminal domain-containing protein</fullName>
    </recommendedName>
</protein>
<dbReference type="InParanoid" id="Q01PR3"/>
<accession>Q01PR3</accession>
<proteinExistence type="predicted"/>
<name>Q01PR3_SOLUE</name>
<evidence type="ECO:0000313" key="1">
    <source>
        <dbReference type="EMBL" id="ABJ88357.1"/>
    </source>
</evidence>
<dbReference type="eggNOG" id="COG3951">
    <property type="taxonomic scope" value="Bacteria"/>
</dbReference>
<dbReference type="EMBL" id="CP000473">
    <property type="protein sequence ID" value="ABJ88357.1"/>
    <property type="molecule type" value="Genomic_DNA"/>
</dbReference>
<evidence type="ECO:0008006" key="2">
    <source>
        <dbReference type="Google" id="ProtNLM"/>
    </source>
</evidence>
<dbReference type="KEGG" id="sus:Acid_7449"/>
<dbReference type="OrthoDB" id="129888at2"/>
<organism evidence="1">
    <name type="scientific">Solibacter usitatus (strain Ellin6076)</name>
    <dbReference type="NCBI Taxonomy" id="234267"/>
    <lineage>
        <taxon>Bacteria</taxon>
        <taxon>Pseudomonadati</taxon>
        <taxon>Acidobacteriota</taxon>
        <taxon>Terriglobia</taxon>
        <taxon>Bryobacterales</taxon>
        <taxon>Solibacteraceae</taxon>
        <taxon>Candidatus Solibacter</taxon>
    </lineage>
</organism>
<dbReference type="STRING" id="234267.Acid_7449"/>
<reference evidence="1" key="1">
    <citation type="submission" date="2006-10" db="EMBL/GenBank/DDBJ databases">
        <title>Complete sequence of Solibacter usitatus Ellin6076.</title>
        <authorList>
            <consortium name="US DOE Joint Genome Institute"/>
            <person name="Copeland A."/>
            <person name="Lucas S."/>
            <person name="Lapidus A."/>
            <person name="Barry K."/>
            <person name="Detter J.C."/>
            <person name="Glavina del Rio T."/>
            <person name="Hammon N."/>
            <person name="Israni S."/>
            <person name="Dalin E."/>
            <person name="Tice H."/>
            <person name="Pitluck S."/>
            <person name="Thompson L.S."/>
            <person name="Brettin T."/>
            <person name="Bruce D."/>
            <person name="Han C."/>
            <person name="Tapia R."/>
            <person name="Gilna P."/>
            <person name="Schmutz J."/>
            <person name="Larimer F."/>
            <person name="Land M."/>
            <person name="Hauser L."/>
            <person name="Kyrpides N."/>
            <person name="Mikhailova N."/>
            <person name="Janssen P.H."/>
            <person name="Kuske C.R."/>
            <person name="Richardson P."/>
        </authorList>
    </citation>
    <scope>NUCLEOTIDE SEQUENCE</scope>
    <source>
        <strain evidence="1">Ellin6076</strain>
    </source>
</reference>